<gene>
    <name evidence="2" type="ORF">GT747_01090</name>
    <name evidence="3" type="ORF">SAMN05444424_1033</name>
</gene>
<evidence type="ECO:0000313" key="2">
    <source>
        <dbReference type="EMBL" id="MZL68369.1"/>
    </source>
</evidence>
<name>A0AAQ1RVJ0_9FIRM</name>
<dbReference type="InterPro" id="IPR002711">
    <property type="entry name" value="HNH"/>
</dbReference>
<dbReference type="CDD" id="cd00085">
    <property type="entry name" value="HNHc"/>
    <property type="match status" value="1"/>
</dbReference>
<protein>
    <submittedName>
        <fullName evidence="3">HNH endonuclease</fullName>
    </submittedName>
</protein>
<dbReference type="EMBL" id="WWVX01000001">
    <property type="protein sequence ID" value="MZL68369.1"/>
    <property type="molecule type" value="Genomic_DNA"/>
</dbReference>
<keyword evidence="3" id="KW-0540">Nuclease</keyword>
<evidence type="ECO:0000259" key="1">
    <source>
        <dbReference type="SMART" id="SM00507"/>
    </source>
</evidence>
<reference evidence="3" key="2">
    <citation type="submission" date="2016-11" db="EMBL/GenBank/DDBJ databases">
        <authorList>
            <person name="Varghese N."/>
            <person name="Submissions S."/>
        </authorList>
    </citation>
    <scope>NUCLEOTIDE SEQUENCE</scope>
    <source>
        <strain evidence="3">DSM 4029</strain>
    </source>
</reference>
<evidence type="ECO:0000313" key="4">
    <source>
        <dbReference type="Proteomes" id="UP000184089"/>
    </source>
</evidence>
<dbReference type="InterPro" id="IPR003615">
    <property type="entry name" value="HNH_nuc"/>
</dbReference>
<dbReference type="GO" id="GO:0008270">
    <property type="term" value="F:zinc ion binding"/>
    <property type="evidence" value="ECO:0007669"/>
    <property type="project" value="InterPro"/>
</dbReference>
<dbReference type="AlphaFoldDB" id="A0AAQ1RVJ0"/>
<reference evidence="4" key="1">
    <citation type="submission" date="2016-11" db="EMBL/GenBank/DDBJ databases">
        <authorList>
            <person name="Jaros S."/>
            <person name="Januszkiewicz K."/>
            <person name="Wedrychowicz H."/>
        </authorList>
    </citation>
    <scope>NUCLEOTIDE SEQUENCE [LARGE SCALE GENOMIC DNA]</scope>
    <source>
        <strain evidence="4">DSM 4029</strain>
    </source>
</reference>
<comment type="caution">
    <text evidence="3">The sequence shown here is derived from an EMBL/GenBank/DDBJ whole genome shotgun (WGS) entry which is preliminary data.</text>
</comment>
<dbReference type="GO" id="GO:0004519">
    <property type="term" value="F:endonuclease activity"/>
    <property type="evidence" value="ECO:0007669"/>
    <property type="project" value="UniProtKB-KW"/>
</dbReference>
<dbReference type="EMBL" id="FQVY01000001">
    <property type="protein sequence ID" value="SHF88295.1"/>
    <property type="molecule type" value="Genomic_DNA"/>
</dbReference>
<dbReference type="Pfam" id="PF01844">
    <property type="entry name" value="HNH"/>
    <property type="match status" value="1"/>
</dbReference>
<dbReference type="Proteomes" id="UP000184089">
    <property type="component" value="Unassembled WGS sequence"/>
</dbReference>
<evidence type="ECO:0000313" key="5">
    <source>
        <dbReference type="Proteomes" id="UP000474718"/>
    </source>
</evidence>
<dbReference type="GO" id="GO:0003676">
    <property type="term" value="F:nucleic acid binding"/>
    <property type="evidence" value="ECO:0007669"/>
    <property type="project" value="InterPro"/>
</dbReference>
<keyword evidence="3" id="KW-0378">Hydrolase</keyword>
<keyword evidence="3" id="KW-0255">Endonuclease</keyword>
<dbReference type="Proteomes" id="UP000474718">
    <property type="component" value="Unassembled WGS sequence"/>
</dbReference>
<dbReference type="RefSeq" id="WP_021659464.1">
    <property type="nucleotide sequence ID" value="NZ_FQVY01000001.1"/>
</dbReference>
<accession>A0AAQ1RVJ0</accession>
<feature type="domain" description="HNH nuclease" evidence="1">
    <location>
        <begin position="8"/>
        <end position="55"/>
    </location>
</feature>
<dbReference type="SMART" id="SM00507">
    <property type="entry name" value="HNHc"/>
    <property type="match status" value="1"/>
</dbReference>
<keyword evidence="5" id="KW-1185">Reference proteome</keyword>
<dbReference type="Gene3D" id="1.10.30.50">
    <property type="match status" value="1"/>
</dbReference>
<reference evidence="2 5" key="3">
    <citation type="journal article" date="2019" name="Nat. Med.">
        <title>A library of human gut bacterial isolates paired with longitudinal multiomics data enables mechanistic microbiome research.</title>
        <authorList>
            <person name="Poyet M."/>
            <person name="Groussin M."/>
            <person name="Gibbons S.M."/>
            <person name="Avila-Pacheco J."/>
            <person name="Jiang X."/>
            <person name="Kearney S.M."/>
            <person name="Perrotta A.R."/>
            <person name="Berdy B."/>
            <person name="Zhao S."/>
            <person name="Lieberman T.D."/>
            <person name="Swanson P.K."/>
            <person name="Smith M."/>
            <person name="Roesemann S."/>
            <person name="Alexander J.E."/>
            <person name="Rich S.A."/>
            <person name="Livny J."/>
            <person name="Vlamakis H."/>
            <person name="Clish C."/>
            <person name="Bullock K."/>
            <person name="Deik A."/>
            <person name="Scott J."/>
            <person name="Pierce K.A."/>
            <person name="Xavier R.J."/>
            <person name="Alm E.J."/>
        </authorList>
    </citation>
    <scope>NUCLEOTIDE SEQUENCE [LARGE SCALE GENOMIC DNA]</scope>
    <source>
        <strain evidence="2 5">BIOML-A2</strain>
    </source>
</reference>
<sequence>MPFSEQTKLTAKRKSNFRCVVCGEPFVEVHHIKPQHEGGDDTLDNAVPLCARCHDLFGENPAKRKQIREMRDHYYQQVESMTASGILDRGLSDSAYTALESEKVAIYHVVYEDEDFDTSACILMDLAAEAQRAHPGKKRVLYLDIDGHRNPAGGFDRDMLELQKEFLIFLMQYISEAHTPLIHLKNSRPQNDDLPDQLFVQDGDRGIIRYLGDDAKTLITMAKQEEKPIEWRFLTGCKKTSGPCASFAHWTSSLFARLPSLLWSPKTAPWSSAPGGIFAA</sequence>
<evidence type="ECO:0000313" key="3">
    <source>
        <dbReference type="EMBL" id="SHF88295.1"/>
    </source>
</evidence>
<proteinExistence type="predicted"/>
<organism evidence="3 4">
    <name type="scientific">Bittarella massiliensis</name>
    <name type="common">ex Durand et al. 2017</name>
    <dbReference type="NCBI Taxonomy" id="1720313"/>
    <lineage>
        <taxon>Bacteria</taxon>
        <taxon>Bacillati</taxon>
        <taxon>Bacillota</taxon>
        <taxon>Clostridia</taxon>
        <taxon>Eubacteriales</taxon>
        <taxon>Oscillospiraceae</taxon>
        <taxon>Bittarella (ex Durand et al. 2017)</taxon>
    </lineage>
</organism>